<organism evidence="1">
    <name type="scientific">Candidatus Kentrum sp. DK</name>
    <dbReference type="NCBI Taxonomy" id="2126562"/>
    <lineage>
        <taxon>Bacteria</taxon>
        <taxon>Pseudomonadati</taxon>
        <taxon>Pseudomonadota</taxon>
        <taxon>Gammaproteobacteria</taxon>
        <taxon>Candidatus Kentrum</taxon>
    </lineage>
</organism>
<dbReference type="AlphaFoldDB" id="A0A450S7I3"/>
<name>A0A450S7I3_9GAMM</name>
<protein>
    <submittedName>
        <fullName evidence="1">Uncharacterized protein</fullName>
    </submittedName>
</protein>
<reference evidence="1" key="1">
    <citation type="submission" date="2019-02" db="EMBL/GenBank/DDBJ databases">
        <authorList>
            <person name="Gruber-Vodicka R. H."/>
            <person name="Seah K. B. B."/>
        </authorList>
    </citation>
    <scope>NUCLEOTIDE SEQUENCE</scope>
    <source>
        <strain evidence="1">BECK_DK161</strain>
    </source>
</reference>
<accession>A0A450S7I3</accession>
<sequence>MHGNIRCYGQEMREICRQVCLRGEPLRIVLDNGEVVVLAPDKDTGLRPMHTAANHEKPSLFPMIGANRGSGLYQSVDEIDQYISSLREEWD</sequence>
<gene>
    <name evidence="1" type="ORF">BECKDK2373C_GA0170839_101949</name>
</gene>
<evidence type="ECO:0000313" key="1">
    <source>
        <dbReference type="EMBL" id="VFJ47870.1"/>
    </source>
</evidence>
<dbReference type="EMBL" id="CAADEY010000019">
    <property type="protein sequence ID" value="VFJ47870.1"/>
    <property type="molecule type" value="Genomic_DNA"/>
</dbReference>
<proteinExistence type="predicted"/>